<dbReference type="InterPro" id="IPR036165">
    <property type="entry name" value="YefM-like_sf"/>
</dbReference>
<feature type="region of interest" description="Disordered" evidence="2">
    <location>
        <begin position="66"/>
        <end position="96"/>
    </location>
</feature>
<dbReference type="Gene3D" id="3.40.1620.10">
    <property type="entry name" value="YefM-like domain"/>
    <property type="match status" value="1"/>
</dbReference>
<gene>
    <name evidence="3" type="ORF">EV652_103301</name>
</gene>
<dbReference type="PANTHER" id="PTHR35377">
    <property type="entry name" value="ANTITOXIN VAPB49-RELATED-RELATED"/>
    <property type="match status" value="1"/>
</dbReference>
<comment type="caution">
    <text evidence="3">The sequence shown here is derived from an EMBL/GenBank/DDBJ whole genome shotgun (WGS) entry which is preliminary data.</text>
</comment>
<dbReference type="SUPFAM" id="SSF143120">
    <property type="entry name" value="YefM-like"/>
    <property type="match status" value="1"/>
</dbReference>
<dbReference type="Proteomes" id="UP000294508">
    <property type="component" value="Unassembled WGS sequence"/>
</dbReference>
<comment type="similarity">
    <text evidence="1">Belongs to the phD/YefM antitoxin family.</text>
</comment>
<evidence type="ECO:0000313" key="3">
    <source>
        <dbReference type="EMBL" id="TCO33302.1"/>
    </source>
</evidence>
<sequence length="96" mass="10872">MYYDAAMAEVPIRMLNQETARVLARVKHGEEIEITERGVVVARLVPAEPSPTAWLLATGSLRPARLTRPFSRPKGEVRTDHEAGALLEQMRDEERY</sequence>
<organism evidence="3 4">
    <name type="scientific">Kribbella steppae</name>
    <dbReference type="NCBI Taxonomy" id="2512223"/>
    <lineage>
        <taxon>Bacteria</taxon>
        <taxon>Bacillati</taxon>
        <taxon>Actinomycetota</taxon>
        <taxon>Actinomycetes</taxon>
        <taxon>Propionibacteriales</taxon>
        <taxon>Kribbellaceae</taxon>
        <taxon>Kribbella</taxon>
    </lineage>
</organism>
<accession>A0A4R2HQ49</accession>
<protein>
    <submittedName>
        <fullName evidence="3">Prevent-host-death family protein</fullName>
    </submittedName>
</protein>
<feature type="compositionally biased region" description="Basic and acidic residues" evidence="2">
    <location>
        <begin position="73"/>
        <end position="96"/>
    </location>
</feature>
<dbReference type="InterPro" id="IPR051416">
    <property type="entry name" value="phD-YefM_TA_antitoxins"/>
</dbReference>
<dbReference type="NCBIfam" id="TIGR01552">
    <property type="entry name" value="phd_fam"/>
    <property type="match status" value="1"/>
</dbReference>
<proteinExistence type="inferred from homology"/>
<dbReference type="EMBL" id="SLWN01000003">
    <property type="protein sequence ID" value="TCO33302.1"/>
    <property type="molecule type" value="Genomic_DNA"/>
</dbReference>
<dbReference type="AlphaFoldDB" id="A0A4R2HQ49"/>
<dbReference type="PANTHER" id="PTHR35377:SF5">
    <property type="entry name" value="ANTITOXIN VAPB46"/>
    <property type="match status" value="1"/>
</dbReference>
<reference evidence="3 4" key="1">
    <citation type="journal article" date="2015" name="Stand. Genomic Sci.">
        <title>Genomic Encyclopedia of Bacterial and Archaeal Type Strains, Phase III: the genomes of soil and plant-associated and newly described type strains.</title>
        <authorList>
            <person name="Whitman W.B."/>
            <person name="Woyke T."/>
            <person name="Klenk H.P."/>
            <person name="Zhou Y."/>
            <person name="Lilburn T.G."/>
            <person name="Beck B.J."/>
            <person name="De Vos P."/>
            <person name="Vandamme P."/>
            <person name="Eisen J.A."/>
            <person name="Garrity G."/>
            <person name="Hugenholtz P."/>
            <person name="Kyrpides N.C."/>
        </authorList>
    </citation>
    <scope>NUCLEOTIDE SEQUENCE [LARGE SCALE GENOMIC DNA]</scope>
    <source>
        <strain evidence="3 4">VKM Ac-2572</strain>
    </source>
</reference>
<evidence type="ECO:0000256" key="1">
    <source>
        <dbReference type="ARBA" id="ARBA00009981"/>
    </source>
</evidence>
<name>A0A4R2HQ49_9ACTN</name>
<evidence type="ECO:0000313" key="4">
    <source>
        <dbReference type="Proteomes" id="UP000294508"/>
    </source>
</evidence>
<dbReference type="GO" id="GO:0097351">
    <property type="term" value="F:toxin sequestering activity"/>
    <property type="evidence" value="ECO:0007669"/>
    <property type="project" value="TreeGrafter"/>
</dbReference>
<evidence type="ECO:0000256" key="2">
    <source>
        <dbReference type="SAM" id="MobiDB-lite"/>
    </source>
</evidence>
<keyword evidence="4" id="KW-1185">Reference proteome</keyword>